<evidence type="ECO:0000313" key="5">
    <source>
        <dbReference type="EMBL" id="CEF39870.1"/>
    </source>
</evidence>
<keyword evidence="3 5" id="KW-0560">Oxidoreductase</keyword>
<gene>
    <name evidence="5" type="primary">nfsB</name>
    <name evidence="5" type="ORF">ASN_450</name>
</gene>
<dbReference type="PATRIC" id="fig|446692.3.peg.405"/>
<evidence type="ECO:0000256" key="2">
    <source>
        <dbReference type="ARBA" id="ARBA00022857"/>
    </source>
</evidence>
<organism evidence="5 6">
    <name type="scientific">Acetobacter senegalensis</name>
    <dbReference type="NCBI Taxonomy" id="446692"/>
    <lineage>
        <taxon>Bacteria</taxon>
        <taxon>Pseudomonadati</taxon>
        <taxon>Pseudomonadota</taxon>
        <taxon>Alphaproteobacteria</taxon>
        <taxon>Acetobacterales</taxon>
        <taxon>Acetobacteraceae</taxon>
        <taxon>Acetobacter</taxon>
    </lineage>
</organism>
<comment type="similarity">
    <text evidence="1">Belongs to the nitroreductase family.</text>
</comment>
<protein>
    <submittedName>
        <fullName evidence="5">Nitroreductase / dihydropteridine reductase</fullName>
        <ecNumber evidence="5">1.5.1.34</ecNumber>
    </submittedName>
</protein>
<evidence type="ECO:0000256" key="3">
    <source>
        <dbReference type="ARBA" id="ARBA00023002"/>
    </source>
</evidence>
<dbReference type="CDD" id="cd02149">
    <property type="entry name" value="NfsB-like"/>
    <property type="match status" value="1"/>
</dbReference>
<dbReference type="Gene3D" id="3.40.109.10">
    <property type="entry name" value="NADH Oxidase"/>
    <property type="match status" value="1"/>
</dbReference>
<evidence type="ECO:0000259" key="4">
    <source>
        <dbReference type="Pfam" id="PF00881"/>
    </source>
</evidence>
<dbReference type="PANTHER" id="PTHR43673:SF10">
    <property type="entry name" value="NADH DEHYDROGENASE_NAD(P)H NITROREDUCTASE XCC3605-RELATED"/>
    <property type="match status" value="1"/>
</dbReference>
<dbReference type="InterPro" id="IPR029479">
    <property type="entry name" value="Nitroreductase"/>
</dbReference>
<dbReference type="AlphaFoldDB" id="A0A0U4XZ02"/>
<name>A0A0U4XZ02_9PROT</name>
<proteinExistence type="inferred from homology"/>
<keyword evidence="6" id="KW-1185">Reference proteome</keyword>
<evidence type="ECO:0000256" key="1">
    <source>
        <dbReference type="ARBA" id="ARBA00007118"/>
    </source>
</evidence>
<dbReference type="KEGG" id="asz:ASN_450"/>
<dbReference type="SMR" id="A0A0U4XZ02"/>
<dbReference type="RefSeq" id="WP_058987027.1">
    <property type="nucleotide sequence ID" value="NZ_JAMZAG010000033.1"/>
</dbReference>
<dbReference type="GO" id="GO:0004155">
    <property type="term" value="F:6,7-dihydropteridine reductase activity"/>
    <property type="evidence" value="ECO:0007669"/>
    <property type="project" value="UniProtKB-EC"/>
</dbReference>
<dbReference type="Proteomes" id="UP000056109">
    <property type="component" value="Chromosome I"/>
</dbReference>
<accession>A0A0U4XZ02</accession>
<dbReference type="EMBL" id="LN606600">
    <property type="protein sequence ID" value="CEF39870.1"/>
    <property type="molecule type" value="Genomic_DNA"/>
</dbReference>
<dbReference type="Pfam" id="PF00881">
    <property type="entry name" value="Nitroreductase"/>
    <property type="match status" value="1"/>
</dbReference>
<dbReference type="InterPro" id="IPR000415">
    <property type="entry name" value="Nitroreductase-like"/>
</dbReference>
<dbReference type="EC" id="1.5.1.34" evidence="5"/>
<dbReference type="GeneID" id="34781657"/>
<dbReference type="NCBIfam" id="NF008275">
    <property type="entry name" value="PRK11053.1"/>
    <property type="match status" value="1"/>
</dbReference>
<sequence length="216" mass="23690">MTLLETLTHRHTTKAYDKNRKIPASIVTQLLEALRYSPSSVNSQPWHFFVADNDAGKARIAKATSGVFSFNVNRVLDASHVIVLCARNTLSPDYLQTLGAQEQADGRFATDEARDVAQKGRATFVGLHEQAGDVATWAQKQTYIAQGFLLLSAAFLGVDATPMEGFEASILEEELGLKEKDLTPVVIVSLGYHSDADFNARLPKSRLPEQAIFTPL</sequence>
<reference evidence="6" key="1">
    <citation type="submission" date="2014-09" db="EMBL/GenBank/DDBJ databases">
        <authorList>
            <person name="Illeghems K.G."/>
        </authorList>
    </citation>
    <scope>NUCLEOTIDE SEQUENCE [LARGE SCALE GENOMIC DNA]</scope>
    <source>
        <strain evidence="6">108B</strain>
    </source>
</reference>
<dbReference type="InterPro" id="IPR033878">
    <property type="entry name" value="NfsB-like"/>
</dbReference>
<feature type="domain" description="Nitroreductase" evidence="4">
    <location>
        <begin position="8"/>
        <end position="192"/>
    </location>
</feature>
<dbReference type="PANTHER" id="PTHR43673">
    <property type="entry name" value="NAD(P)H NITROREDUCTASE YDGI-RELATED"/>
    <property type="match status" value="1"/>
</dbReference>
<evidence type="ECO:0000313" key="6">
    <source>
        <dbReference type="Proteomes" id="UP000056109"/>
    </source>
</evidence>
<dbReference type="SUPFAM" id="SSF55469">
    <property type="entry name" value="FMN-dependent nitroreductase-like"/>
    <property type="match status" value="1"/>
</dbReference>
<keyword evidence="2" id="KW-0521">NADP</keyword>